<accession>A0A552EJD2</accession>
<proteinExistence type="predicted"/>
<sequence length="90" mass="10821">MQFDWDKNKTERNLSKHEVSFEEAKTVFDDPLYVDFYDPEHSEDEDRYLLVGQSNRGRLLIISYTERDNLIRLISAREVTKTERETYEQG</sequence>
<evidence type="ECO:0000313" key="1">
    <source>
        <dbReference type="EMBL" id="TRU34595.1"/>
    </source>
</evidence>
<comment type="caution">
    <text evidence="1">The sequence shown here is derived from an EMBL/GenBank/DDBJ whole genome shotgun (WGS) entry which is preliminary data.</text>
</comment>
<dbReference type="Gene3D" id="3.10.450.530">
    <property type="entry name" value="Ribonuclease toxin, BrnT, of type II toxin-antitoxin system"/>
    <property type="match status" value="1"/>
</dbReference>
<gene>
    <name evidence="1" type="ORF">EWV92_15060</name>
</gene>
<organism evidence="1 2">
    <name type="scientific">Microcystis aeruginosa Ma_MB_S_20031200_S102</name>
    <dbReference type="NCBI Taxonomy" id="2486254"/>
    <lineage>
        <taxon>Bacteria</taxon>
        <taxon>Bacillati</taxon>
        <taxon>Cyanobacteriota</taxon>
        <taxon>Cyanophyceae</taxon>
        <taxon>Oscillatoriophycideae</taxon>
        <taxon>Chroococcales</taxon>
        <taxon>Microcystaceae</taxon>
        <taxon>Microcystis</taxon>
    </lineage>
</organism>
<dbReference type="Proteomes" id="UP000317708">
    <property type="component" value="Unassembled WGS sequence"/>
</dbReference>
<dbReference type="Pfam" id="PF04365">
    <property type="entry name" value="BrnT_toxin"/>
    <property type="match status" value="1"/>
</dbReference>
<reference evidence="1 2" key="1">
    <citation type="submission" date="2019-01" db="EMBL/GenBank/DDBJ databases">
        <title>Coherence of Microcystis species and biogeography revealed through population genomics.</title>
        <authorList>
            <person name="Perez-Carrascal O.M."/>
            <person name="Terrat Y."/>
            <person name="Giani A."/>
            <person name="Fortin N."/>
            <person name="Tromas N."/>
            <person name="Shapiro B.J."/>
        </authorList>
    </citation>
    <scope>NUCLEOTIDE SEQUENCE [LARGE SCALE GENOMIC DNA]</scope>
    <source>
        <strain evidence="1">Ma_MB_S_20031200_S102</strain>
    </source>
</reference>
<dbReference type="InterPro" id="IPR007460">
    <property type="entry name" value="BrnT_toxin"/>
</dbReference>
<dbReference type="InterPro" id="IPR038573">
    <property type="entry name" value="BrnT_sf"/>
</dbReference>
<name>A0A552EJD2_MICAE</name>
<protein>
    <submittedName>
        <fullName evidence="1">BrnT family toxin</fullName>
    </submittedName>
</protein>
<evidence type="ECO:0000313" key="2">
    <source>
        <dbReference type="Proteomes" id="UP000317708"/>
    </source>
</evidence>
<dbReference type="EMBL" id="SFBI01000131">
    <property type="protein sequence ID" value="TRU34595.1"/>
    <property type="molecule type" value="Genomic_DNA"/>
</dbReference>
<dbReference type="AlphaFoldDB" id="A0A552EJD2"/>